<sequence>MRILIVEDDPELADGLASSLAQSGYAVDAVHSGSSALSACATTPYQLVLLDLGLPDGEGMDYLRQLRRAGLRAPVLILTARDDLQDRVRGLDAGADDYLTKPFELDELEAHVRALLRRSSSVDVTLNFGAITFDTVFRQVTVHGRELELTARELSVLELLLHRPGKVVSKHQIIESLYNSEQEASPSVVEVFISRLRRKLNDAGATVGIRVLRGLGYRLELSAHA</sequence>
<evidence type="ECO:0000313" key="1">
    <source>
        <dbReference type="EMBL" id="TMS58148.1"/>
    </source>
</evidence>
<protein>
    <submittedName>
        <fullName evidence="1">Response regulator transcription factor</fullName>
    </submittedName>
</protein>
<accession>A0ACD3SPX3</accession>
<name>A0ACD3SPX3_9BURK</name>
<gene>
    <name evidence="1" type="ORF">MW7_005155</name>
</gene>
<organism evidence="1 2">
    <name type="scientific">Imbroritus primus</name>
    <dbReference type="NCBI Taxonomy" id="3058603"/>
    <lineage>
        <taxon>Bacteria</taxon>
        <taxon>Pseudomonadati</taxon>
        <taxon>Pseudomonadota</taxon>
        <taxon>Betaproteobacteria</taxon>
        <taxon>Burkholderiales</taxon>
        <taxon>Burkholderiaceae</taxon>
        <taxon>Imbroritus</taxon>
    </lineage>
</organism>
<proteinExistence type="predicted"/>
<keyword evidence="2" id="KW-1185">Reference proteome</keyword>
<evidence type="ECO:0000313" key="2">
    <source>
        <dbReference type="Proteomes" id="UP000004277"/>
    </source>
</evidence>
<reference evidence="1" key="1">
    <citation type="submission" date="2019-05" db="EMBL/GenBank/DDBJ databases">
        <title>Revised genome assembly of Burkholderiaceae (previously Ralstonia) sp. PBA.</title>
        <authorList>
            <person name="Gan H.M."/>
        </authorList>
    </citation>
    <scope>NUCLEOTIDE SEQUENCE</scope>
    <source>
        <strain evidence="1">PBA</strain>
    </source>
</reference>
<dbReference type="EMBL" id="AKCV02000015">
    <property type="protein sequence ID" value="TMS58148.1"/>
    <property type="molecule type" value="Genomic_DNA"/>
</dbReference>
<comment type="caution">
    <text evidence="1">The sequence shown here is derived from an EMBL/GenBank/DDBJ whole genome shotgun (WGS) entry which is preliminary data.</text>
</comment>
<dbReference type="Proteomes" id="UP000004277">
    <property type="component" value="Unassembled WGS sequence"/>
</dbReference>